<reference evidence="1 2" key="1">
    <citation type="journal article" date="2022" name="New Phytol.">
        <title>Ecological generalism drives hyperdiversity of secondary metabolite gene clusters in xylarialean endophytes.</title>
        <authorList>
            <person name="Franco M.E.E."/>
            <person name="Wisecaver J.H."/>
            <person name="Arnold A.E."/>
            <person name="Ju Y.M."/>
            <person name="Slot J.C."/>
            <person name="Ahrendt S."/>
            <person name="Moore L.P."/>
            <person name="Eastman K.E."/>
            <person name="Scott K."/>
            <person name="Konkel Z."/>
            <person name="Mondo S.J."/>
            <person name="Kuo A."/>
            <person name="Hayes R.D."/>
            <person name="Haridas S."/>
            <person name="Andreopoulos B."/>
            <person name="Riley R."/>
            <person name="LaButti K."/>
            <person name="Pangilinan J."/>
            <person name="Lipzen A."/>
            <person name="Amirebrahimi M."/>
            <person name="Yan J."/>
            <person name="Adam C."/>
            <person name="Keymanesh K."/>
            <person name="Ng V."/>
            <person name="Louie K."/>
            <person name="Northen T."/>
            <person name="Drula E."/>
            <person name="Henrissat B."/>
            <person name="Hsieh H.M."/>
            <person name="Youens-Clark K."/>
            <person name="Lutzoni F."/>
            <person name="Miadlikowska J."/>
            <person name="Eastwood D.C."/>
            <person name="Hamelin R.C."/>
            <person name="Grigoriev I.V."/>
            <person name="U'Ren J.M."/>
        </authorList>
    </citation>
    <scope>NUCLEOTIDE SEQUENCE [LARGE SCALE GENOMIC DNA]</scope>
    <source>
        <strain evidence="1 2">CBS 119005</strain>
    </source>
</reference>
<sequence>MAIDQVPSVTIPVIDISGYISGDLSRTTKIVEELSAACRAPGFFQIIGHDVPAELRTRLFDKVAQFYALPSTTKSALHRGLSVNGARGYEAIGTEIMEGDFQDQKEGFMIGPELPSGRFLQGPNLWPEESHCPAFRSTMEEYFAAMRSLSVKMFRLLALSLGLDDEYYFDAFVDSRDSISMCRAHRYPSASVEMAKKSRGTGAHTDFGAMTLLLQDDIGGLEVFHRPSATWNPVPYVKDAYIVNIGDMMEQWTNGRYMSTLHRVISPVSSKDRYSVVFFNEGLLDQVIECIPTCIEAGETPLHPPVTVEAHLRKRYGESYGENKEEILVQSVGS</sequence>
<proteinExistence type="predicted"/>
<organism evidence="1 2">
    <name type="scientific">Hypoxylon rubiginosum</name>
    <dbReference type="NCBI Taxonomy" id="110542"/>
    <lineage>
        <taxon>Eukaryota</taxon>
        <taxon>Fungi</taxon>
        <taxon>Dikarya</taxon>
        <taxon>Ascomycota</taxon>
        <taxon>Pezizomycotina</taxon>
        <taxon>Sordariomycetes</taxon>
        <taxon>Xylariomycetidae</taxon>
        <taxon>Xylariales</taxon>
        <taxon>Hypoxylaceae</taxon>
        <taxon>Hypoxylon</taxon>
    </lineage>
</organism>
<gene>
    <name evidence="1" type="ORF">F4820DRAFT_431976</name>
</gene>
<keyword evidence="2" id="KW-1185">Reference proteome</keyword>
<evidence type="ECO:0000313" key="2">
    <source>
        <dbReference type="Proteomes" id="UP001497700"/>
    </source>
</evidence>
<protein>
    <submittedName>
        <fullName evidence="1">Gibberellin 20 oxidase</fullName>
    </submittedName>
</protein>
<evidence type="ECO:0000313" key="1">
    <source>
        <dbReference type="EMBL" id="KAI4861910.1"/>
    </source>
</evidence>
<dbReference type="Proteomes" id="UP001497700">
    <property type="component" value="Unassembled WGS sequence"/>
</dbReference>
<comment type="caution">
    <text evidence="1">The sequence shown here is derived from an EMBL/GenBank/DDBJ whole genome shotgun (WGS) entry which is preliminary data.</text>
</comment>
<accession>A0ACB9YR50</accession>
<name>A0ACB9YR50_9PEZI</name>
<dbReference type="EMBL" id="MU393538">
    <property type="protein sequence ID" value="KAI4861910.1"/>
    <property type="molecule type" value="Genomic_DNA"/>
</dbReference>